<dbReference type="Gene3D" id="3.30.565.10">
    <property type="entry name" value="Histidine kinase-like ATPase, C-terminal domain"/>
    <property type="match status" value="1"/>
</dbReference>
<proteinExistence type="predicted"/>
<feature type="domain" description="Response regulatory" evidence="14">
    <location>
        <begin position="750"/>
        <end position="860"/>
    </location>
</feature>
<evidence type="ECO:0000259" key="13">
    <source>
        <dbReference type="PROSITE" id="PS50046"/>
    </source>
</evidence>
<evidence type="ECO:0000256" key="11">
    <source>
        <dbReference type="ARBA" id="ARBA00023170"/>
    </source>
</evidence>
<dbReference type="OrthoDB" id="9795133at2"/>
<evidence type="ECO:0000256" key="4">
    <source>
        <dbReference type="ARBA" id="ARBA00022553"/>
    </source>
</evidence>
<dbReference type="KEGG" id="cmag:CBW24_03050"/>
<dbReference type="InterPro" id="IPR013515">
    <property type="entry name" value="Phytochrome_cen-reg"/>
</dbReference>
<dbReference type="SUPFAM" id="SSF55781">
    <property type="entry name" value="GAF domain-like"/>
    <property type="match status" value="2"/>
</dbReference>
<evidence type="ECO:0000259" key="14">
    <source>
        <dbReference type="PROSITE" id="PS50110"/>
    </source>
</evidence>
<dbReference type="PANTHER" id="PTHR41523">
    <property type="entry name" value="TWO-COMPONENT SYSTEM SENSOR PROTEIN"/>
    <property type="match status" value="1"/>
</dbReference>
<dbReference type="SMART" id="SM00065">
    <property type="entry name" value="GAF"/>
    <property type="match status" value="1"/>
</dbReference>
<dbReference type="InterPro" id="IPR011102">
    <property type="entry name" value="Sig_transdc_His_kinase_HWE"/>
</dbReference>
<protein>
    <recommendedName>
        <fullName evidence="2">histidine kinase</fullName>
        <ecNumber evidence="2">2.7.13.3</ecNumber>
    </recommendedName>
</protein>
<keyword evidence="8 15" id="KW-0418">Kinase</keyword>
<dbReference type="PIRSF" id="PIRSF036397">
    <property type="entry name" value="Bactrphtchrm_rec"/>
    <property type="match status" value="1"/>
</dbReference>
<dbReference type="GO" id="GO:0006355">
    <property type="term" value="P:regulation of DNA-templated transcription"/>
    <property type="evidence" value="ECO:0007669"/>
    <property type="project" value="InterPro"/>
</dbReference>
<keyword evidence="10" id="KW-0157">Chromophore</keyword>
<keyword evidence="7" id="KW-0547">Nucleotide-binding</keyword>
<dbReference type="Gene3D" id="3.40.50.2300">
    <property type="match status" value="1"/>
</dbReference>
<dbReference type="InterPro" id="IPR016132">
    <property type="entry name" value="Phyto_chromo_attachment"/>
</dbReference>
<dbReference type="Pfam" id="PF00360">
    <property type="entry name" value="PHY"/>
    <property type="match status" value="1"/>
</dbReference>
<dbReference type="InterPro" id="IPR043150">
    <property type="entry name" value="Phytochrome_PHY_sf"/>
</dbReference>
<comment type="catalytic activity">
    <reaction evidence="1">
        <text>ATP + protein L-histidine = ADP + protein N-phospho-L-histidine.</text>
        <dbReference type="EC" id="2.7.13.3"/>
    </reaction>
</comment>
<dbReference type="EC" id="2.7.13.3" evidence="2"/>
<dbReference type="SMART" id="SM00448">
    <property type="entry name" value="REC"/>
    <property type="match status" value="1"/>
</dbReference>
<evidence type="ECO:0000256" key="10">
    <source>
        <dbReference type="ARBA" id="ARBA00022991"/>
    </source>
</evidence>
<dbReference type="InterPro" id="IPR009219">
    <property type="entry name" value="Bactrphtchr_CheY"/>
</dbReference>
<evidence type="ECO:0000313" key="15">
    <source>
        <dbReference type="EMBL" id="ATI41078.1"/>
    </source>
</evidence>
<dbReference type="SUPFAM" id="SSF52172">
    <property type="entry name" value="CheY-like"/>
    <property type="match status" value="1"/>
</dbReference>
<dbReference type="Pfam" id="PF01590">
    <property type="entry name" value="GAF"/>
    <property type="match status" value="1"/>
</dbReference>
<dbReference type="InterPro" id="IPR029016">
    <property type="entry name" value="GAF-like_dom_sf"/>
</dbReference>
<keyword evidence="3" id="KW-0600">Photoreceptor protein</keyword>
<dbReference type="InterPro" id="IPR001294">
    <property type="entry name" value="Phytochrome"/>
</dbReference>
<dbReference type="PROSITE" id="PS50046">
    <property type="entry name" value="PHYTOCHROME_2"/>
    <property type="match status" value="1"/>
</dbReference>
<dbReference type="InterPro" id="IPR011006">
    <property type="entry name" value="CheY-like_superfamily"/>
</dbReference>
<dbReference type="Pfam" id="PF08446">
    <property type="entry name" value="PAS_2"/>
    <property type="match status" value="1"/>
</dbReference>
<organism evidence="15 16">
    <name type="scientific">Pacificitalea manganoxidans</name>
    <dbReference type="NCBI Taxonomy" id="1411902"/>
    <lineage>
        <taxon>Bacteria</taxon>
        <taxon>Pseudomonadati</taxon>
        <taxon>Pseudomonadota</taxon>
        <taxon>Alphaproteobacteria</taxon>
        <taxon>Rhodobacterales</taxon>
        <taxon>Paracoccaceae</taxon>
        <taxon>Pacificitalea</taxon>
    </lineage>
</organism>
<dbReference type="SUPFAM" id="SSF55785">
    <property type="entry name" value="PYP-like sensor domain (PAS domain)"/>
    <property type="match status" value="1"/>
</dbReference>
<dbReference type="Gene3D" id="3.30.450.270">
    <property type="match status" value="1"/>
</dbReference>
<keyword evidence="11" id="KW-0675">Receptor</keyword>
<dbReference type="Gene3D" id="3.30.450.20">
    <property type="entry name" value="PAS domain"/>
    <property type="match status" value="1"/>
</dbReference>
<dbReference type="GO" id="GO:0000160">
    <property type="term" value="P:phosphorelay signal transduction system"/>
    <property type="evidence" value="ECO:0007669"/>
    <property type="project" value="InterPro"/>
</dbReference>
<sequence>MTPGPQPDTQYQVDLTNCDREPIHIIGAVQSFGCLIAVSSDWIVQHASDNVADILGLPDSDLVGLSLNEFLSQQALHDLRGKVQVADRTEAVARMFGYDLFDDGRLFDVALHRSNRSMVFEFEPAPASRPREDLSFVQPMMRRVAQRETLEGMCQEATRSLRALTGFDRVMCYRFAADGCGEVIAETVTPGREPFLGLRYPASDIPQQARELYIRNPLRLVVDIDAPRAEIRPTLNPHGEPLDLSQSVTRALSPIHLEYLRNMGVRASMSVSILRKGKLWGLFACHHYDGHYIDFELRTAVELFAQIFSYELSQSETELELSEITRARGLHDRLMARISDGASFADEFGAIAEDISSVIAHDGIAIYSEGRYEAHGSAPTEEEFLGLARFLNTATPSSVFATDALSEIYPAAAGFTDRVAGLLALPVSRQPRDYIVLFRREVARSVRWAGNPDKAVTLGPNGARLTPRKSFEAWQQIVKGKSAPWLSSEWRAADALRITLLEVVLKMSDEAGRERQRAQEQQGLLIAELNHRIRNILNLIQGLMSQSRASAESIQEYTAVLGDRIQALARAHDQLTREDWSSASLRELIEVEMKAFHSDRTDRVSISGPDVMISPEAFSTLALVFHELVTNSSKYGALSQGSGRVEIVMERGAVDELTVHWKEIGGPPVQPPTRRGFGTTIIERSIPYELKGEAQLSYKVGGVEGRFTVPARYIAAFRDPARPCDGLVPVMDLPGGNIPGADDLAVLSGEVMVLEDNMVIALDAEDFLKEMGAETVHVAGSVKSALEIANRVRLSYAMLDVNLGDATSVDVARLLREQGVPFILATGYGGNEVADEGFGNAPVVKKPYSTSTIRAAFARL</sequence>
<evidence type="ECO:0000256" key="3">
    <source>
        <dbReference type="ARBA" id="ARBA00022543"/>
    </source>
</evidence>
<dbReference type="SMART" id="SM00911">
    <property type="entry name" value="HWE_HK"/>
    <property type="match status" value="1"/>
</dbReference>
<evidence type="ECO:0000256" key="8">
    <source>
        <dbReference type="ARBA" id="ARBA00022777"/>
    </source>
</evidence>
<dbReference type="InterPro" id="IPR013654">
    <property type="entry name" value="PAS_2"/>
</dbReference>
<dbReference type="GO" id="GO:0005524">
    <property type="term" value="F:ATP binding"/>
    <property type="evidence" value="ECO:0007669"/>
    <property type="project" value="UniProtKB-KW"/>
</dbReference>
<dbReference type="RefSeq" id="WP_097372637.1">
    <property type="nucleotide sequence ID" value="NZ_CP021404.1"/>
</dbReference>
<keyword evidence="6" id="KW-0808">Transferase</keyword>
<dbReference type="AlphaFoldDB" id="A0A291LX54"/>
<dbReference type="InterPro" id="IPR003018">
    <property type="entry name" value="GAF"/>
</dbReference>
<dbReference type="Pfam" id="PF07536">
    <property type="entry name" value="HWE_HK"/>
    <property type="match status" value="1"/>
</dbReference>
<feature type="domain" description="Phytochrome chromophore attachment site" evidence="13">
    <location>
        <begin position="149"/>
        <end position="306"/>
    </location>
</feature>
<evidence type="ECO:0000256" key="9">
    <source>
        <dbReference type="ARBA" id="ARBA00022840"/>
    </source>
</evidence>
<evidence type="ECO:0000313" key="16">
    <source>
        <dbReference type="Proteomes" id="UP000219050"/>
    </source>
</evidence>
<feature type="modified residue" description="4-aspartylphosphate" evidence="12">
    <location>
        <position position="800"/>
    </location>
</feature>
<evidence type="ECO:0000256" key="12">
    <source>
        <dbReference type="PROSITE-ProRule" id="PRU00169"/>
    </source>
</evidence>
<dbReference type="GO" id="GO:0004673">
    <property type="term" value="F:protein histidine kinase activity"/>
    <property type="evidence" value="ECO:0007669"/>
    <property type="project" value="UniProtKB-EC"/>
</dbReference>
<keyword evidence="16" id="KW-1185">Reference proteome</keyword>
<dbReference type="GO" id="GO:0009881">
    <property type="term" value="F:photoreceptor activity"/>
    <property type="evidence" value="ECO:0007669"/>
    <property type="project" value="UniProtKB-KW"/>
</dbReference>
<dbReference type="PROSITE" id="PS50110">
    <property type="entry name" value="RESPONSE_REGULATORY"/>
    <property type="match status" value="1"/>
</dbReference>
<keyword evidence="4 12" id="KW-0597">Phosphoprotein</keyword>
<evidence type="ECO:0000256" key="6">
    <source>
        <dbReference type="ARBA" id="ARBA00022679"/>
    </source>
</evidence>
<keyword evidence="5" id="KW-0716">Sensory transduction</keyword>
<dbReference type="PRINTS" id="PR01033">
    <property type="entry name" value="PHYTOCHROME"/>
</dbReference>
<dbReference type="EMBL" id="CP021404">
    <property type="protein sequence ID" value="ATI41078.1"/>
    <property type="molecule type" value="Genomic_DNA"/>
</dbReference>
<evidence type="ECO:0000256" key="7">
    <source>
        <dbReference type="ARBA" id="ARBA00022741"/>
    </source>
</evidence>
<dbReference type="InterPro" id="IPR036890">
    <property type="entry name" value="HATPase_C_sf"/>
</dbReference>
<evidence type="ECO:0000256" key="1">
    <source>
        <dbReference type="ARBA" id="ARBA00000085"/>
    </source>
</evidence>
<dbReference type="InterPro" id="IPR035965">
    <property type="entry name" value="PAS-like_dom_sf"/>
</dbReference>
<accession>A0A291LX54</accession>
<evidence type="ECO:0000256" key="2">
    <source>
        <dbReference type="ARBA" id="ARBA00012438"/>
    </source>
</evidence>
<evidence type="ECO:0000256" key="5">
    <source>
        <dbReference type="ARBA" id="ARBA00022606"/>
    </source>
</evidence>
<dbReference type="InterPro" id="IPR001789">
    <property type="entry name" value="Sig_transdc_resp-reg_receiver"/>
</dbReference>
<keyword evidence="9" id="KW-0067">ATP-binding</keyword>
<reference evidence="15 16" key="1">
    <citation type="submission" date="2017-05" db="EMBL/GenBank/DDBJ databases">
        <title>Comparative genomic and metabolic analysis of manganese-oxidizing mechanisms in Celeribater manganoxidans DY25T: its adaption to the environment of polymetallic nodule.</title>
        <authorList>
            <person name="Wang X."/>
        </authorList>
    </citation>
    <scope>NUCLEOTIDE SEQUENCE [LARGE SCALE GENOMIC DNA]</scope>
    <source>
        <strain evidence="15 16">DY25</strain>
    </source>
</reference>
<dbReference type="PANTHER" id="PTHR41523:SF7">
    <property type="entry name" value="HISTIDINE KINASE"/>
    <property type="match status" value="1"/>
</dbReference>
<name>A0A291LX54_9RHOB</name>
<dbReference type="Gene3D" id="3.30.450.40">
    <property type="match status" value="1"/>
</dbReference>
<gene>
    <name evidence="15" type="ORF">CBW24_03050</name>
</gene>
<dbReference type="Proteomes" id="UP000219050">
    <property type="component" value="Chromosome"/>
</dbReference>
<dbReference type="GO" id="GO:0009584">
    <property type="term" value="P:detection of visible light"/>
    <property type="evidence" value="ECO:0007669"/>
    <property type="project" value="InterPro"/>
</dbReference>